<evidence type="ECO:0000256" key="2">
    <source>
        <dbReference type="SAM" id="Phobius"/>
    </source>
</evidence>
<dbReference type="AlphaFoldDB" id="A0A0U2U8Y0"/>
<feature type="region of interest" description="Disordered" evidence="1">
    <location>
        <begin position="179"/>
        <end position="199"/>
    </location>
</feature>
<evidence type="ECO:0000313" key="3">
    <source>
        <dbReference type="EMBL" id="ALU12532.1"/>
    </source>
</evidence>
<dbReference type="STRING" id="940295.EYM_04925"/>
<dbReference type="GO" id="GO:0016788">
    <property type="term" value="F:hydrolase activity, acting on ester bonds"/>
    <property type="evidence" value="ECO:0007669"/>
    <property type="project" value="InterPro"/>
</dbReference>
<feature type="transmembrane region" description="Helical" evidence="2">
    <location>
        <begin position="244"/>
        <end position="267"/>
    </location>
</feature>
<organism evidence="3 4">
    <name type="scientific">Ignicoccus islandicus DSM 13165</name>
    <dbReference type="NCBI Taxonomy" id="940295"/>
    <lineage>
        <taxon>Archaea</taxon>
        <taxon>Thermoproteota</taxon>
        <taxon>Thermoprotei</taxon>
        <taxon>Desulfurococcales</taxon>
        <taxon>Desulfurococcaceae</taxon>
        <taxon>Ignicoccus</taxon>
    </lineage>
</organism>
<gene>
    <name evidence="3" type="ORF">EYM_04925</name>
</gene>
<name>A0A0U2U8Y0_9CREN</name>
<feature type="transmembrane region" description="Helical" evidence="2">
    <location>
        <begin position="208"/>
        <end position="238"/>
    </location>
</feature>
<evidence type="ECO:0008006" key="5">
    <source>
        <dbReference type="Google" id="ProtNLM"/>
    </source>
</evidence>
<evidence type="ECO:0000313" key="4">
    <source>
        <dbReference type="Proteomes" id="UP000060778"/>
    </source>
</evidence>
<dbReference type="EMBL" id="CP006867">
    <property type="protein sequence ID" value="ALU12532.1"/>
    <property type="molecule type" value="Genomic_DNA"/>
</dbReference>
<protein>
    <recommendedName>
        <fullName evidence="5">Phospholipase C/D domain-containing protein</fullName>
    </recommendedName>
</protein>
<dbReference type="InterPro" id="IPR008947">
    <property type="entry name" value="PLipase_C/P1_nuclease_dom_sf"/>
</dbReference>
<keyword evidence="2" id="KW-0812">Transmembrane</keyword>
<keyword evidence="4" id="KW-1185">Reference proteome</keyword>
<dbReference type="RefSeq" id="WP_075049915.1">
    <property type="nucleotide sequence ID" value="NZ_CP006867.1"/>
</dbReference>
<dbReference type="Proteomes" id="UP000060778">
    <property type="component" value="Chromosome"/>
</dbReference>
<sequence>MKWSDHRRVTEYVLQAIPLSFGEKEKIVESNVMTDKYPDFVDGRRVAHHSEEGLKVGLAYLKEAKNKYDRKESYEIELGRALHYLQDYCVENDIKELEFHDLKVRSKAHDSMEEFVKRIRDETVRKYAFSAAVETKDKNPTLEELYRIALAKGMKRDPSKVLKCAVCLSALALRYLTSSPKQEPESSDGSSSKGNGSRGRERGVMFKLLYYTAKLVLFGVKLAIVLPLIAIFTIFLIGLIPLCFIPILDLIVIPLCEVFGGAIIGGLKWTFGIKSSQEVKVENLGVCKD</sequence>
<dbReference type="GeneID" id="30680372"/>
<keyword evidence="2" id="KW-1133">Transmembrane helix</keyword>
<evidence type="ECO:0000256" key="1">
    <source>
        <dbReference type="SAM" id="MobiDB-lite"/>
    </source>
</evidence>
<proteinExistence type="predicted"/>
<dbReference type="SUPFAM" id="SSF48537">
    <property type="entry name" value="Phospholipase C/P1 nuclease"/>
    <property type="match status" value="1"/>
</dbReference>
<keyword evidence="2" id="KW-0472">Membrane</keyword>
<accession>A0A0U2U8Y0</accession>
<dbReference type="KEGG" id="iis:EYM_04925"/>
<reference evidence="3 4" key="1">
    <citation type="submission" date="2013-11" db="EMBL/GenBank/DDBJ databases">
        <title>Comparative genomics of Ignicoccus.</title>
        <authorList>
            <person name="Podar M."/>
        </authorList>
    </citation>
    <scope>NUCLEOTIDE SEQUENCE [LARGE SCALE GENOMIC DNA]</scope>
    <source>
        <strain evidence="3 4">DSM 13165</strain>
    </source>
</reference>